<dbReference type="PROSITE" id="PS50172">
    <property type="entry name" value="BRCT"/>
    <property type="match status" value="1"/>
</dbReference>
<dbReference type="Gene3D" id="3.40.1170.60">
    <property type="match status" value="2"/>
</dbReference>
<feature type="binding site" evidence="14">
    <location>
        <position position="258"/>
    </location>
    <ligand>
        <name>Mg(2+)</name>
        <dbReference type="ChEBI" id="CHEBI:18420"/>
        <label>1</label>
    </ligand>
</feature>
<comment type="cofactor">
    <cofactor evidence="14">
        <name>Mg(2+)</name>
        <dbReference type="ChEBI" id="CHEBI:18420"/>
    </cofactor>
    <text evidence="14">Binds 2 magnesium ions.</text>
</comment>
<dbReference type="GO" id="GO:0003684">
    <property type="term" value="F:damaged DNA binding"/>
    <property type="evidence" value="ECO:0007669"/>
    <property type="project" value="UniProtKB-UniRule"/>
</dbReference>
<evidence type="ECO:0000256" key="6">
    <source>
        <dbReference type="ARBA" id="ARBA00022695"/>
    </source>
</evidence>
<dbReference type="SUPFAM" id="SSF56672">
    <property type="entry name" value="DNA/RNA polymerases"/>
    <property type="match status" value="1"/>
</dbReference>
<keyword evidence="12 13" id="KW-0539">Nucleus</keyword>
<feature type="binding site" evidence="14">
    <location>
        <position position="400"/>
    </location>
    <ligand>
        <name>Mg(2+)</name>
        <dbReference type="ChEBI" id="CHEBI:18420"/>
        <label>1</label>
    </ligand>
</feature>
<feature type="region of interest" description="Disordered" evidence="15">
    <location>
        <begin position="793"/>
        <end position="816"/>
    </location>
</feature>
<keyword evidence="5 13" id="KW-0808">Transferase</keyword>
<dbReference type="EnsemblMetazoa" id="GPPI004670-RA">
    <property type="protein sequence ID" value="GPPI004670-PA"/>
    <property type="gene ID" value="GPPI004670"/>
</dbReference>
<dbReference type="GO" id="GO:0006281">
    <property type="term" value="P:DNA repair"/>
    <property type="evidence" value="ECO:0007669"/>
    <property type="project" value="UniProtKB-KW"/>
</dbReference>
<comment type="similarity">
    <text evidence="2 13">Belongs to the DNA polymerase type-Y family.</text>
</comment>
<dbReference type="SUPFAM" id="SSF52113">
    <property type="entry name" value="BRCT domain"/>
    <property type="match status" value="1"/>
</dbReference>
<dbReference type="Pfam" id="PF00817">
    <property type="entry name" value="IMS"/>
    <property type="match status" value="1"/>
</dbReference>
<keyword evidence="10 13" id="KW-0238">DNA-binding</keyword>
<dbReference type="InterPro" id="IPR043502">
    <property type="entry name" value="DNA/RNA_pol_sf"/>
</dbReference>
<dbReference type="SUPFAM" id="SSF100879">
    <property type="entry name" value="Lesion bypass DNA polymerase (Y-family), little finger domain"/>
    <property type="match status" value="1"/>
</dbReference>
<keyword evidence="4 13" id="KW-0237">DNA synthesis</keyword>
<keyword evidence="11 13" id="KW-0234">DNA repair</keyword>
<dbReference type="InterPro" id="IPR053848">
    <property type="entry name" value="IMS_HHH_1"/>
</dbReference>
<dbReference type="PROSITE" id="PS50173">
    <property type="entry name" value="UMUC"/>
    <property type="match status" value="1"/>
</dbReference>
<evidence type="ECO:0000313" key="19">
    <source>
        <dbReference type="Proteomes" id="UP000092460"/>
    </source>
</evidence>
<dbReference type="InterPro" id="IPR001126">
    <property type="entry name" value="UmuC"/>
</dbReference>
<dbReference type="InterPro" id="IPR036775">
    <property type="entry name" value="DNA_pol_Y-fam_lit_finger_sf"/>
</dbReference>
<dbReference type="GO" id="GO:0003887">
    <property type="term" value="F:DNA-directed DNA polymerase activity"/>
    <property type="evidence" value="ECO:0007669"/>
    <property type="project" value="InterPro"/>
</dbReference>
<keyword evidence="6 13" id="KW-0548">Nucleotidyltransferase</keyword>
<dbReference type="CDD" id="cd17719">
    <property type="entry name" value="BRCT_Rev1"/>
    <property type="match status" value="1"/>
</dbReference>
<dbReference type="VEuPathDB" id="VectorBase:GPPI004670"/>
<dbReference type="GO" id="GO:0046872">
    <property type="term" value="F:metal ion binding"/>
    <property type="evidence" value="ECO:0007669"/>
    <property type="project" value="UniProtKB-KW"/>
</dbReference>
<dbReference type="Pfam" id="PF00533">
    <property type="entry name" value="BRCT"/>
    <property type="match status" value="1"/>
</dbReference>
<evidence type="ECO:0000256" key="10">
    <source>
        <dbReference type="ARBA" id="ARBA00023125"/>
    </source>
</evidence>
<evidence type="ECO:0000256" key="14">
    <source>
        <dbReference type="PIRSR" id="PIRSR036573-2"/>
    </source>
</evidence>
<evidence type="ECO:0000256" key="13">
    <source>
        <dbReference type="PIRNR" id="PIRNR036573"/>
    </source>
</evidence>
<dbReference type="AlphaFoldDB" id="A0A1B0AQ86"/>
<evidence type="ECO:0000256" key="5">
    <source>
        <dbReference type="ARBA" id="ARBA00022679"/>
    </source>
</evidence>
<dbReference type="InterPro" id="IPR025527">
    <property type="entry name" value="HUWE1/Rev1_UBM"/>
</dbReference>
<dbReference type="Proteomes" id="UP000092460">
    <property type="component" value="Unassembled WGS sequence"/>
</dbReference>
<dbReference type="PANTHER" id="PTHR45990">
    <property type="entry name" value="DNA REPAIR PROTEIN REV1"/>
    <property type="match status" value="1"/>
</dbReference>
<keyword evidence="7 14" id="KW-0479">Metal-binding</keyword>
<dbReference type="CDD" id="cd01701">
    <property type="entry name" value="PolY_Rev1"/>
    <property type="match status" value="1"/>
</dbReference>
<dbReference type="EC" id="2.7.7.-" evidence="13"/>
<evidence type="ECO:0000256" key="8">
    <source>
        <dbReference type="ARBA" id="ARBA00022763"/>
    </source>
</evidence>
<evidence type="ECO:0000256" key="11">
    <source>
        <dbReference type="ARBA" id="ARBA00023204"/>
    </source>
</evidence>
<dbReference type="Gene3D" id="3.30.70.270">
    <property type="match status" value="2"/>
</dbReference>
<evidence type="ECO:0000256" key="4">
    <source>
        <dbReference type="ARBA" id="ARBA00022634"/>
    </source>
</evidence>
<dbReference type="STRING" id="67801.A0A1B0AQ86"/>
<protein>
    <recommendedName>
        <fullName evidence="3 13">DNA repair protein REV1</fullName>
        <ecNumber evidence="13">2.7.7.-</ecNumber>
    </recommendedName>
</protein>
<dbReference type="PIRSF" id="PIRSF036573">
    <property type="entry name" value="REV1"/>
    <property type="match status" value="1"/>
</dbReference>
<dbReference type="SMART" id="SM00292">
    <property type="entry name" value="BRCT"/>
    <property type="match status" value="1"/>
</dbReference>
<dbReference type="PANTHER" id="PTHR45990:SF1">
    <property type="entry name" value="DNA REPAIR PROTEIN REV1"/>
    <property type="match status" value="1"/>
</dbReference>
<comment type="function">
    <text evidence="13">Deoxycytidyl transferase involved in DNA repair. Transfers a dCMP residue from dCTP to the 3'-end of a DNA primer in a template-dependent reaction. May assist in the first step in the bypass of abasic lesions by the insertion of a nucleotide opposite the lesion. Required for normal induction of mutations by physical and chemical agents.</text>
</comment>
<sequence length="996" mass="114035">MNNGFDEWGGYMQAKITKLEEQFSNASNPFKKSDLFAGISIFVNGLTNPSADELKRIMMIHGGVFHHYERSHTSFIIAENLPDVKVRNFNTSKIISPQWVVDCVKEQRILDYARYLLYTNQKTSQPSIQFSLNKKTDVLKLSSAKEFDPKEIQNQLTNINQSLAELNASSADCKTAITSNTALTAVDPKFLNEFFNNSRLHHIATLGATFKQYISELRQQRNGYDFPARQQLKEKLGETYRTRRAVNNAGKNCIMHIDMDCFFVSVGLRKHPHLRGHPVIETHTKSGSSASEISVNSQADRQAEMELFEKRFKQRLHNNILSDKVRGGFESKLSLSEIASASYEARAKGIYNGMFVGEALTLCPELKTIPYDFEGYREVAFTLYNTIAQYTLNIEAVSCDEMFVDLTEVVKSLEIPVMNFVKAIRREVEEKTGCPCSAGVGANKLQARMATKKAKPDGQYYLESDNVWAYMSNISIEELPGVGSSTAYTLKEAKLKSCGDLQKCSLPRLKELVGKKLGETLYQFCRGIDPRPLVFEQIRKSISAEVNYGIRFKKYAELEIFLKQLSEEVTKRLKDIKRKTKCLTLKLMIRAKDAPKETSKFMGHGVCDHITKSVPLSAYTDDLEIITRTTLATMKSLNLPPDELRGIGIQLTKLDEPNEFIDRPKENIIKCMFSKVKEKQKEITIMNGKGEEKEKYESFKTIGKENVMFPNTEKQPKMCLEKKGIKRVRKTEKKDKDRMPDVISMLKNNANKPRSVKKQTIPNDLDPEVFNALPLDIKNEILEERGYRPLTEERSSSTNLWDFTESELQPSTSKEAEAKRLNERITDFPFKKFKERIENCQIDNAFLDALPIDLRAEIEEQMIASVPSFPINQNLAECSKQITQRRNIFQQDNCQQLLLAWIESTNTPESYDIELICQDARQVIRHKELDQLYSSLQYMIQLLNGRSKSVEHEDCLWHAVLQLLQETIDKEMRVIFDGRKLHLPLKLKCDKCASDE</sequence>
<accession>A0A1B0AQ86</accession>
<keyword evidence="9 14" id="KW-0460">Magnesium</keyword>
<feature type="binding site" evidence="14">
    <location>
        <position position="401"/>
    </location>
    <ligand>
        <name>Mg(2+)</name>
        <dbReference type="ChEBI" id="CHEBI:18420"/>
        <label>1</label>
    </ligand>
</feature>
<dbReference type="Gene3D" id="1.20.58.1280">
    <property type="entry name" value="DNA repair protein Rev1, C-terminal domain"/>
    <property type="match status" value="1"/>
</dbReference>
<dbReference type="GO" id="GO:0005634">
    <property type="term" value="C:nucleus"/>
    <property type="evidence" value="ECO:0007669"/>
    <property type="project" value="UniProtKB-SubCell"/>
</dbReference>
<evidence type="ECO:0000259" key="16">
    <source>
        <dbReference type="PROSITE" id="PS50172"/>
    </source>
</evidence>
<dbReference type="GO" id="GO:0017125">
    <property type="term" value="F:deoxycytidyl transferase activity"/>
    <property type="evidence" value="ECO:0007669"/>
    <property type="project" value="TreeGrafter"/>
</dbReference>
<keyword evidence="19" id="KW-1185">Reference proteome</keyword>
<feature type="compositionally biased region" description="Polar residues" evidence="15">
    <location>
        <begin position="796"/>
        <end position="813"/>
    </location>
</feature>
<dbReference type="GO" id="GO:0042276">
    <property type="term" value="P:error-prone translesion synthesis"/>
    <property type="evidence" value="ECO:0007669"/>
    <property type="project" value="InterPro"/>
</dbReference>
<dbReference type="Gene3D" id="3.30.1490.100">
    <property type="entry name" value="DNA polymerase, Y-family, little finger domain"/>
    <property type="match status" value="1"/>
</dbReference>
<evidence type="ECO:0000256" key="3">
    <source>
        <dbReference type="ARBA" id="ARBA00020399"/>
    </source>
</evidence>
<dbReference type="Gene3D" id="3.40.50.10190">
    <property type="entry name" value="BRCT domain"/>
    <property type="match status" value="1"/>
</dbReference>
<dbReference type="FunFam" id="3.40.50.10190:FF:000011">
    <property type="entry name" value="DNA repair protein REV1"/>
    <property type="match status" value="1"/>
</dbReference>
<dbReference type="Pfam" id="PF16727">
    <property type="entry name" value="REV1_C"/>
    <property type="match status" value="1"/>
</dbReference>
<dbReference type="InterPro" id="IPR038401">
    <property type="entry name" value="Rev1_C_sf"/>
</dbReference>
<evidence type="ECO:0000256" key="12">
    <source>
        <dbReference type="ARBA" id="ARBA00023242"/>
    </source>
</evidence>
<dbReference type="Gene3D" id="6.10.250.1630">
    <property type="match status" value="1"/>
</dbReference>
<dbReference type="Pfam" id="PF14377">
    <property type="entry name" value="UBM"/>
    <property type="match status" value="2"/>
</dbReference>
<comment type="subcellular location">
    <subcellularLocation>
        <location evidence="1 13">Nucleus</location>
    </subcellularLocation>
</comment>
<dbReference type="InterPro" id="IPR031991">
    <property type="entry name" value="Rev1_C"/>
</dbReference>
<dbReference type="InterPro" id="IPR012112">
    <property type="entry name" value="REV1"/>
</dbReference>
<evidence type="ECO:0000256" key="7">
    <source>
        <dbReference type="ARBA" id="ARBA00022723"/>
    </source>
</evidence>
<evidence type="ECO:0000256" key="9">
    <source>
        <dbReference type="ARBA" id="ARBA00022842"/>
    </source>
</evidence>
<proteinExistence type="inferred from homology"/>
<organism evidence="18 19">
    <name type="scientific">Glossina palpalis gambiensis</name>
    <dbReference type="NCBI Taxonomy" id="67801"/>
    <lineage>
        <taxon>Eukaryota</taxon>
        <taxon>Metazoa</taxon>
        <taxon>Ecdysozoa</taxon>
        <taxon>Arthropoda</taxon>
        <taxon>Hexapoda</taxon>
        <taxon>Insecta</taxon>
        <taxon>Pterygota</taxon>
        <taxon>Neoptera</taxon>
        <taxon>Endopterygota</taxon>
        <taxon>Diptera</taxon>
        <taxon>Brachycera</taxon>
        <taxon>Muscomorpha</taxon>
        <taxon>Hippoboscoidea</taxon>
        <taxon>Glossinidae</taxon>
        <taxon>Glossina</taxon>
    </lineage>
</organism>
<evidence type="ECO:0000313" key="18">
    <source>
        <dbReference type="EnsemblMetazoa" id="GPPI004670-PA"/>
    </source>
</evidence>
<feature type="domain" description="BRCT" evidence="16">
    <location>
        <begin position="31"/>
        <end position="117"/>
    </location>
</feature>
<keyword evidence="8 13" id="KW-0227">DNA damage</keyword>
<evidence type="ECO:0000259" key="17">
    <source>
        <dbReference type="PROSITE" id="PS50173"/>
    </source>
</evidence>
<evidence type="ECO:0000256" key="15">
    <source>
        <dbReference type="SAM" id="MobiDB-lite"/>
    </source>
</evidence>
<dbReference type="InterPro" id="IPR043128">
    <property type="entry name" value="Rev_trsase/Diguanyl_cyclase"/>
</dbReference>
<dbReference type="Gene3D" id="6.10.250.1490">
    <property type="match status" value="1"/>
</dbReference>
<dbReference type="InterPro" id="IPR036420">
    <property type="entry name" value="BRCT_dom_sf"/>
</dbReference>
<reference evidence="19" key="1">
    <citation type="submission" date="2015-01" db="EMBL/GenBank/DDBJ databases">
        <authorList>
            <person name="Aksoy S."/>
            <person name="Warren W."/>
            <person name="Wilson R.K."/>
        </authorList>
    </citation>
    <scope>NUCLEOTIDE SEQUENCE [LARGE SCALE GENOMIC DNA]</scope>
    <source>
        <strain evidence="19">IAEA</strain>
    </source>
</reference>
<evidence type="ECO:0000256" key="1">
    <source>
        <dbReference type="ARBA" id="ARBA00004123"/>
    </source>
</evidence>
<dbReference type="Gene3D" id="1.10.150.20">
    <property type="entry name" value="5' to 3' exonuclease, C-terminal subdomain"/>
    <property type="match status" value="1"/>
</dbReference>
<name>A0A1B0AQ86_9MUSC</name>
<evidence type="ECO:0000256" key="2">
    <source>
        <dbReference type="ARBA" id="ARBA00010945"/>
    </source>
</evidence>
<dbReference type="Pfam" id="PF21999">
    <property type="entry name" value="IMS_HHH_1"/>
    <property type="match status" value="1"/>
</dbReference>
<dbReference type="InterPro" id="IPR017961">
    <property type="entry name" value="DNA_pol_Y-fam_little_finger"/>
</dbReference>
<dbReference type="InterPro" id="IPR001357">
    <property type="entry name" value="BRCT_dom"/>
</dbReference>
<dbReference type="Pfam" id="PF11799">
    <property type="entry name" value="IMS_C"/>
    <property type="match status" value="1"/>
</dbReference>
<feature type="domain" description="UmuC" evidence="17">
    <location>
        <begin position="254"/>
        <end position="483"/>
    </location>
</feature>
<dbReference type="FunFam" id="3.30.1490.100:FF:000001">
    <property type="entry name" value="DNA repair protein REV1"/>
    <property type="match status" value="1"/>
</dbReference>
<dbReference type="GO" id="GO:0070987">
    <property type="term" value="P:error-free translesion synthesis"/>
    <property type="evidence" value="ECO:0007669"/>
    <property type="project" value="TreeGrafter"/>
</dbReference>
<dbReference type="EMBL" id="JXJN01001739">
    <property type="status" value="NOT_ANNOTATED_CDS"/>
    <property type="molecule type" value="Genomic_DNA"/>
</dbReference>
<reference evidence="18" key="2">
    <citation type="submission" date="2020-05" db="UniProtKB">
        <authorList>
            <consortium name="EnsemblMetazoa"/>
        </authorList>
    </citation>
    <scope>IDENTIFICATION</scope>
    <source>
        <strain evidence="18">IAEA</strain>
    </source>
</reference>